<evidence type="ECO:0000256" key="2">
    <source>
        <dbReference type="RuleBase" id="RU003707"/>
    </source>
</evidence>
<keyword evidence="4" id="KW-1185">Reference proteome</keyword>
<evidence type="ECO:0000313" key="3">
    <source>
        <dbReference type="EMBL" id="TCG06454.1"/>
    </source>
</evidence>
<accession>A0A4R0X8R4</accession>
<comment type="caution">
    <text evidence="3">The sequence shown here is derived from an EMBL/GenBank/DDBJ whole genome shotgun (WGS) entry which is preliminary data.</text>
</comment>
<dbReference type="PANTHER" id="PTHR11941">
    <property type="entry name" value="ENOYL-COA HYDRATASE-RELATED"/>
    <property type="match status" value="1"/>
</dbReference>
<dbReference type="InterPro" id="IPR018376">
    <property type="entry name" value="Enoyl-CoA_hyd/isom_CS"/>
</dbReference>
<reference evidence="3 4" key="1">
    <citation type="submission" date="2017-02" db="EMBL/GenBank/DDBJ databases">
        <title>Paraburkholderia sophoroidis sp. nov. and Paraburkholderia steynii sp. nov. rhizobial symbionts of the fynbos legume Hypocalyptus sophoroides.</title>
        <authorList>
            <person name="Steenkamp E.T."/>
            <person name="Beukes C.W."/>
            <person name="Van Zyl E."/>
            <person name="Avontuur J."/>
            <person name="Chan W.Y."/>
            <person name="Hassen A."/>
            <person name="Palmer M."/>
            <person name="Mthombeni L."/>
            <person name="Phalane F."/>
            <person name="Sereme K."/>
            <person name="Venter S.N."/>
        </authorList>
    </citation>
    <scope>NUCLEOTIDE SEQUENCE [LARGE SCALE GENOMIC DNA]</scope>
    <source>
        <strain evidence="3 4">HC1.1ba</strain>
    </source>
</reference>
<dbReference type="CDD" id="cd06558">
    <property type="entry name" value="crotonase-like"/>
    <property type="match status" value="1"/>
</dbReference>
<dbReference type="EMBL" id="MWML01000108">
    <property type="protein sequence ID" value="TCG06454.1"/>
    <property type="molecule type" value="Genomic_DNA"/>
</dbReference>
<dbReference type="Pfam" id="PF00378">
    <property type="entry name" value="ECH_1"/>
    <property type="match status" value="1"/>
</dbReference>
<proteinExistence type="inferred from homology"/>
<dbReference type="Proteomes" id="UP000294200">
    <property type="component" value="Unassembled WGS sequence"/>
</dbReference>
<comment type="similarity">
    <text evidence="1 2">Belongs to the enoyl-CoA hydratase/isomerase family.</text>
</comment>
<evidence type="ECO:0000313" key="4">
    <source>
        <dbReference type="Proteomes" id="UP000294200"/>
    </source>
</evidence>
<name>A0A4R0X8R4_9BURK</name>
<dbReference type="InterPro" id="IPR029045">
    <property type="entry name" value="ClpP/crotonase-like_dom_sf"/>
</dbReference>
<dbReference type="PANTHER" id="PTHR11941:SF133">
    <property type="entry name" value="1,2-EPOXYPHENYLACETYL-COA ISOMERASE"/>
    <property type="match status" value="1"/>
</dbReference>
<dbReference type="GO" id="GO:0003824">
    <property type="term" value="F:catalytic activity"/>
    <property type="evidence" value="ECO:0007669"/>
    <property type="project" value="InterPro"/>
</dbReference>
<dbReference type="PROSITE" id="PS00166">
    <property type="entry name" value="ENOYL_COA_HYDRATASE"/>
    <property type="match status" value="1"/>
</dbReference>
<gene>
    <name evidence="3" type="ORF">BZM27_26335</name>
</gene>
<organism evidence="3 4">
    <name type="scientific">Paraburkholderia steynii</name>
    <dbReference type="NCBI Taxonomy" id="1245441"/>
    <lineage>
        <taxon>Bacteria</taxon>
        <taxon>Pseudomonadati</taxon>
        <taxon>Pseudomonadota</taxon>
        <taxon>Betaproteobacteria</taxon>
        <taxon>Burkholderiales</taxon>
        <taxon>Burkholderiaceae</taxon>
        <taxon>Paraburkholderia</taxon>
    </lineage>
</organism>
<dbReference type="Gene3D" id="3.90.226.10">
    <property type="entry name" value="2-enoyl-CoA Hydratase, Chain A, domain 1"/>
    <property type="match status" value="1"/>
</dbReference>
<sequence length="278" mass="30262">MTIETVQLRDSILTITNGVAEFAHCRPEHRNCLSANLRLDYVDMLERIESDPAICALIITGAGGSFCSGGDLKAVVSKLSKHSVENELAISMRSSLIGANQWLSRLRNLEVPVIAAVDGAAFGAGMSLALAADFIMASSRAHFCMSFGKLGLIPDMGAFHALPRLIGVANARDLMLTARVVHADEAKRLGFVYSVHTADSLAEASRQFAGRFKYASRHALGTTKRLLNLSFETPYSTLAELESNAQAVETCTPYHVNALGRFVRKEALAFDWDRDERT</sequence>
<dbReference type="GO" id="GO:0006635">
    <property type="term" value="P:fatty acid beta-oxidation"/>
    <property type="evidence" value="ECO:0007669"/>
    <property type="project" value="TreeGrafter"/>
</dbReference>
<dbReference type="InterPro" id="IPR001753">
    <property type="entry name" value="Enoyl-CoA_hydra/iso"/>
</dbReference>
<evidence type="ECO:0000256" key="1">
    <source>
        <dbReference type="ARBA" id="ARBA00005254"/>
    </source>
</evidence>
<protein>
    <submittedName>
        <fullName evidence="3">Enoyl-CoA hydratase</fullName>
    </submittedName>
</protein>
<dbReference type="SUPFAM" id="SSF52096">
    <property type="entry name" value="ClpP/crotonase"/>
    <property type="match status" value="1"/>
</dbReference>
<dbReference type="AlphaFoldDB" id="A0A4R0X8R4"/>